<organism evidence="10">
    <name type="scientific">Candidatus Methanophagaceae archaeon ANME-1 ERB6</name>
    <dbReference type="NCBI Taxonomy" id="2759912"/>
    <lineage>
        <taxon>Archaea</taxon>
        <taxon>Methanobacteriati</taxon>
        <taxon>Methanobacteriota</taxon>
        <taxon>Stenosarchaea group</taxon>
        <taxon>Methanomicrobia</taxon>
        <taxon>Candidatus Methanophagales</taxon>
        <taxon>Candidatus Methanophagaceae</taxon>
    </lineage>
</organism>
<dbReference type="Pfam" id="PF01488">
    <property type="entry name" value="Shikimate_DH"/>
    <property type="match status" value="1"/>
</dbReference>
<dbReference type="PANTHER" id="PTHR21089">
    <property type="entry name" value="SHIKIMATE DEHYDROGENASE"/>
    <property type="match status" value="1"/>
</dbReference>
<dbReference type="Pfam" id="PF08501">
    <property type="entry name" value="Shikimate_dh_N"/>
    <property type="match status" value="1"/>
</dbReference>
<evidence type="ECO:0000256" key="2">
    <source>
        <dbReference type="ARBA" id="ARBA00022605"/>
    </source>
</evidence>
<dbReference type="GO" id="GO:0009073">
    <property type="term" value="P:aromatic amino acid family biosynthetic process"/>
    <property type="evidence" value="ECO:0007669"/>
    <property type="project" value="UniProtKB-KW"/>
</dbReference>
<dbReference type="InterPro" id="IPR006151">
    <property type="entry name" value="Shikm_DH/Glu-tRNA_Rdtase"/>
</dbReference>
<dbReference type="GO" id="GO:0004764">
    <property type="term" value="F:shikimate 3-dehydrogenase (NADP+) activity"/>
    <property type="evidence" value="ECO:0007669"/>
    <property type="project" value="UniProtKB-UniRule"/>
</dbReference>
<dbReference type="InterPro" id="IPR013708">
    <property type="entry name" value="Shikimate_DH-bd_N"/>
</dbReference>
<evidence type="ECO:0000256" key="4">
    <source>
        <dbReference type="ARBA" id="ARBA00023002"/>
    </source>
</evidence>
<dbReference type="CDD" id="cd01065">
    <property type="entry name" value="NAD_bind_Shikimate_DH"/>
    <property type="match status" value="1"/>
</dbReference>
<feature type="domain" description="SDH C-terminal" evidence="9">
    <location>
        <begin position="238"/>
        <end position="268"/>
    </location>
</feature>
<dbReference type="GO" id="GO:0008652">
    <property type="term" value="P:amino acid biosynthetic process"/>
    <property type="evidence" value="ECO:0007669"/>
    <property type="project" value="UniProtKB-KW"/>
</dbReference>
<comment type="subunit">
    <text evidence="6">Homodimer.</text>
</comment>
<dbReference type="SUPFAM" id="SSF53223">
    <property type="entry name" value="Aminoacid dehydrogenase-like, N-terminal domain"/>
    <property type="match status" value="1"/>
</dbReference>
<evidence type="ECO:0000256" key="5">
    <source>
        <dbReference type="ARBA" id="ARBA00023141"/>
    </source>
</evidence>
<feature type="binding site" evidence="6">
    <location>
        <position position="216"/>
    </location>
    <ligand>
        <name>shikimate</name>
        <dbReference type="ChEBI" id="CHEBI:36208"/>
    </ligand>
</feature>
<evidence type="ECO:0000256" key="1">
    <source>
        <dbReference type="ARBA" id="ARBA00012962"/>
    </source>
</evidence>
<dbReference type="SUPFAM" id="SSF51735">
    <property type="entry name" value="NAD(P)-binding Rossmann-fold domains"/>
    <property type="match status" value="1"/>
</dbReference>
<dbReference type="InterPro" id="IPR046346">
    <property type="entry name" value="Aminoacid_DH-like_N_sf"/>
</dbReference>
<dbReference type="InterPro" id="IPR022893">
    <property type="entry name" value="Shikimate_DH_fam"/>
</dbReference>
<dbReference type="NCBIfam" id="NF001319">
    <property type="entry name" value="PRK00258.3-3"/>
    <property type="match status" value="1"/>
</dbReference>
<dbReference type="NCBIfam" id="TIGR00507">
    <property type="entry name" value="aroE"/>
    <property type="match status" value="1"/>
</dbReference>
<keyword evidence="4 6" id="KW-0560">Oxidoreductase</keyword>
<evidence type="ECO:0000256" key="3">
    <source>
        <dbReference type="ARBA" id="ARBA00022857"/>
    </source>
</evidence>
<dbReference type="GO" id="GO:0009423">
    <property type="term" value="P:chorismate biosynthetic process"/>
    <property type="evidence" value="ECO:0007669"/>
    <property type="project" value="UniProtKB-UniRule"/>
</dbReference>
<feature type="binding site" evidence="6">
    <location>
        <begin position="148"/>
        <end position="153"/>
    </location>
    <ligand>
        <name>NADP(+)</name>
        <dbReference type="ChEBI" id="CHEBI:58349"/>
    </ligand>
</feature>
<dbReference type="GO" id="GO:0050661">
    <property type="term" value="F:NADP binding"/>
    <property type="evidence" value="ECO:0007669"/>
    <property type="project" value="InterPro"/>
</dbReference>
<accession>A0A7G9YXX3</accession>
<feature type="binding site" evidence="6">
    <location>
        <position position="238"/>
    </location>
    <ligand>
        <name>NADP(+)</name>
        <dbReference type="ChEBI" id="CHEBI:58349"/>
    </ligand>
</feature>
<dbReference type="AlphaFoldDB" id="A0A7G9YXX3"/>
<keyword evidence="3 6" id="KW-0521">NADP</keyword>
<dbReference type="HAMAP" id="MF_00222">
    <property type="entry name" value="Shikimate_DH_AroE"/>
    <property type="match status" value="1"/>
</dbReference>
<sequence>MKKIYGIIGDPVAHSLSPVMHNAAFEKLGMDAVYLAFRVSPEEVGDAIRGAKSLGISGLNVTIPLKEKALFFVDAEPIAKKIGAINTIDFSSGTPIGYNTDGIGSLRVLKETVGEIKGKNVLILGAGGAAKAISFYLDGEGAKITIANRTKERAVHLTSKLSNADFSGLGVELEKRIEASDILINATSVGMHPNEDATLVNADMMHPDLVVFDIVYNPLETKLLREAKRAGVKKIVDGVKMLVYQGAASFRIWTKEEPPIEVMENAVRAALIRD</sequence>
<feature type="binding site" evidence="6">
    <location>
        <position position="245"/>
    </location>
    <ligand>
        <name>shikimate</name>
        <dbReference type="ChEBI" id="CHEBI:36208"/>
    </ligand>
</feature>
<feature type="binding site" evidence="6">
    <location>
        <position position="101"/>
    </location>
    <ligand>
        <name>shikimate</name>
        <dbReference type="ChEBI" id="CHEBI:36208"/>
    </ligand>
</feature>
<feature type="active site" description="Proton acceptor" evidence="6">
    <location>
        <position position="66"/>
    </location>
</feature>
<feature type="domain" description="Shikimate dehydrogenase substrate binding N-terminal" evidence="8">
    <location>
        <begin position="7"/>
        <end position="88"/>
    </location>
</feature>
<feature type="domain" description="Quinate/shikimate 5-dehydrogenase/glutamyl-tRNA reductase" evidence="7">
    <location>
        <begin position="110"/>
        <end position="199"/>
    </location>
</feature>
<dbReference type="InterPro" id="IPR011342">
    <property type="entry name" value="Shikimate_DH"/>
</dbReference>
<feature type="binding site" evidence="6">
    <location>
        <begin position="125"/>
        <end position="129"/>
    </location>
    <ligand>
        <name>NADP(+)</name>
        <dbReference type="ChEBI" id="CHEBI:58349"/>
    </ligand>
</feature>
<dbReference type="Pfam" id="PF18317">
    <property type="entry name" value="SDH_C"/>
    <property type="match status" value="1"/>
</dbReference>
<feature type="binding site" evidence="6">
    <location>
        <position position="214"/>
    </location>
    <ligand>
        <name>NADP(+)</name>
        <dbReference type="ChEBI" id="CHEBI:58349"/>
    </ligand>
</feature>
<feature type="binding site" evidence="6">
    <location>
        <begin position="15"/>
        <end position="17"/>
    </location>
    <ligand>
        <name>shikimate</name>
        <dbReference type="ChEBI" id="CHEBI:36208"/>
    </ligand>
</feature>
<dbReference type="UniPathway" id="UPA00053">
    <property type="reaction ID" value="UER00087"/>
</dbReference>
<name>A0A7G9YXX3_9EURY</name>
<feature type="binding site" evidence="6">
    <location>
        <position position="86"/>
    </location>
    <ligand>
        <name>shikimate</name>
        <dbReference type="ChEBI" id="CHEBI:36208"/>
    </ligand>
</feature>
<evidence type="ECO:0000259" key="9">
    <source>
        <dbReference type="Pfam" id="PF18317"/>
    </source>
</evidence>
<dbReference type="GO" id="GO:0019632">
    <property type="term" value="P:shikimate metabolic process"/>
    <property type="evidence" value="ECO:0007669"/>
    <property type="project" value="InterPro"/>
</dbReference>
<dbReference type="Gene3D" id="3.40.50.10860">
    <property type="entry name" value="Leucine Dehydrogenase, chain A, domain 1"/>
    <property type="match status" value="1"/>
</dbReference>
<dbReference type="InterPro" id="IPR036291">
    <property type="entry name" value="NAD(P)-bd_dom_sf"/>
</dbReference>
<comment type="function">
    <text evidence="6">Involved in the biosynthesis of the chorismate, which leads to the biosynthesis of aromatic amino acids. Catalyzes the reversible NADPH linked reduction of 3-dehydroshikimate (DHSA) to yield shikimate (SA).</text>
</comment>
<evidence type="ECO:0000313" key="10">
    <source>
        <dbReference type="EMBL" id="QNO52857.1"/>
    </source>
</evidence>
<dbReference type="Gene3D" id="3.40.50.720">
    <property type="entry name" value="NAD(P)-binding Rossmann-like Domain"/>
    <property type="match status" value="1"/>
</dbReference>
<dbReference type="EMBL" id="MT631523">
    <property type="protein sequence ID" value="QNO52857.1"/>
    <property type="molecule type" value="Genomic_DNA"/>
</dbReference>
<comment type="caution">
    <text evidence="6">Lacks conserved residue(s) required for the propagation of feature annotation.</text>
</comment>
<dbReference type="EC" id="1.1.1.25" evidence="1 6"/>
<keyword evidence="5 6" id="KW-0057">Aromatic amino acid biosynthesis</keyword>
<comment type="catalytic activity">
    <reaction evidence="6">
        <text>shikimate + NADP(+) = 3-dehydroshikimate + NADPH + H(+)</text>
        <dbReference type="Rhea" id="RHEA:17737"/>
        <dbReference type="ChEBI" id="CHEBI:15378"/>
        <dbReference type="ChEBI" id="CHEBI:16630"/>
        <dbReference type="ChEBI" id="CHEBI:36208"/>
        <dbReference type="ChEBI" id="CHEBI:57783"/>
        <dbReference type="ChEBI" id="CHEBI:58349"/>
        <dbReference type="EC" id="1.1.1.25"/>
    </reaction>
</comment>
<dbReference type="PANTHER" id="PTHR21089:SF1">
    <property type="entry name" value="BIFUNCTIONAL 3-DEHYDROQUINATE DEHYDRATASE_SHIKIMATE DEHYDROGENASE, CHLOROPLASTIC"/>
    <property type="match status" value="1"/>
</dbReference>
<feature type="binding site" evidence="6">
    <location>
        <position position="62"/>
    </location>
    <ligand>
        <name>shikimate</name>
        <dbReference type="ChEBI" id="CHEBI:36208"/>
    </ligand>
</feature>
<evidence type="ECO:0000259" key="8">
    <source>
        <dbReference type="Pfam" id="PF08501"/>
    </source>
</evidence>
<protein>
    <recommendedName>
        <fullName evidence="1 6">Shikimate dehydrogenase (NADP(+))</fullName>
        <shortName evidence="6">SDH</shortName>
        <ecNumber evidence="1 6">1.1.1.25</ecNumber>
    </recommendedName>
</protein>
<comment type="similarity">
    <text evidence="6">Belongs to the shikimate dehydrogenase family.</text>
</comment>
<evidence type="ECO:0000256" key="6">
    <source>
        <dbReference type="HAMAP-Rule" id="MF_00222"/>
    </source>
</evidence>
<evidence type="ECO:0000259" key="7">
    <source>
        <dbReference type="Pfam" id="PF01488"/>
    </source>
</evidence>
<keyword evidence="2 6" id="KW-0028">Amino-acid biosynthesis</keyword>
<gene>
    <name evidence="6 10" type="primary">aroE</name>
    <name evidence="10" type="ORF">EIAEIAFH_00012</name>
</gene>
<comment type="pathway">
    <text evidence="6">Metabolic intermediate biosynthesis; chorismate biosynthesis; chorismate from D-erythrose 4-phosphate and phosphoenolpyruvate: step 4/7.</text>
</comment>
<proteinExistence type="inferred from homology"/>
<dbReference type="InterPro" id="IPR041121">
    <property type="entry name" value="SDH_C"/>
</dbReference>
<reference evidence="10" key="1">
    <citation type="submission" date="2020-06" db="EMBL/GenBank/DDBJ databases">
        <title>Unique genomic features of the anaerobic methanotrophic archaea.</title>
        <authorList>
            <person name="Chadwick G.L."/>
            <person name="Skennerton C.T."/>
            <person name="Laso-Perez R."/>
            <person name="Leu A.O."/>
            <person name="Speth D.R."/>
            <person name="Yu H."/>
            <person name="Morgan-Lang C."/>
            <person name="Hatzenpichler R."/>
            <person name="Goudeau D."/>
            <person name="Malmstrom R."/>
            <person name="Brazelton W.J."/>
            <person name="Woyke T."/>
            <person name="Hallam S.J."/>
            <person name="Tyson G.W."/>
            <person name="Wegener G."/>
            <person name="Boetius A."/>
            <person name="Orphan V."/>
        </authorList>
    </citation>
    <scope>NUCLEOTIDE SEQUENCE</scope>
</reference>
<dbReference type="FunFam" id="3.40.50.720:FF:000086">
    <property type="entry name" value="Quinate/shikimate dehydrogenase"/>
    <property type="match status" value="1"/>
</dbReference>